<evidence type="ECO:0000259" key="9">
    <source>
        <dbReference type="PROSITE" id="PS50109"/>
    </source>
</evidence>
<evidence type="ECO:0000256" key="5">
    <source>
        <dbReference type="ARBA" id="ARBA00022741"/>
    </source>
</evidence>
<organism evidence="12 13">
    <name type="scientific">Romboutsia hominis</name>
    <dbReference type="NCBI Taxonomy" id="1507512"/>
    <lineage>
        <taxon>Bacteria</taxon>
        <taxon>Bacillati</taxon>
        <taxon>Bacillota</taxon>
        <taxon>Clostridia</taxon>
        <taxon>Peptostreptococcales</taxon>
        <taxon>Peptostreptococcaceae</taxon>
        <taxon>Romboutsia</taxon>
    </lineage>
</organism>
<dbReference type="InterPro" id="IPR013656">
    <property type="entry name" value="PAS_4"/>
</dbReference>
<dbReference type="EMBL" id="LN650648">
    <property type="protein sequence ID" value="CEI73316.1"/>
    <property type="molecule type" value="Genomic_DNA"/>
</dbReference>
<dbReference type="CDD" id="cd00130">
    <property type="entry name" value="PAS"/>
    <property type="match status" value="1"/>
</dbReference>
<dbReference type="Pfam" id="PF08448">
    <property type="entry name" value="PAS_4"/>
    <property type="match status" value="2"/>
</dbReference>
<evidence type="ECO:0000256" key="1">
    <source>
        <dbReference type="ARBA" id="ARBA00000085"/>
    </source>
</evidence>
<dbReference type="SUPFAM" id="SSF55785">
    <property type="entry name" value="PYP-like sensor domain (PAS domain)"/>
    <property type="match status" value="2"/>
</dbReference>
<dbReference type="PROSITE" id="PS50109">
    <property type="entry name" value="HIS_KIN"/>
    <property type="match status" value="1"/>
</dbReference>
<evidence type="ECO:0000256" key="7">
    <source>
        <dbReference type="ARBA" id="ARBA00022840"/>
    </source>
</evidence>
<dbReference type="PROSITE" id="PS50112">
    <property type="entry name" value="PAS"/>
    <property type="match status" value="2"/>
</dbReference>
<keyword evidence="3" id="KW-0597">Phosphoprotein</keyword>
<dbReference type="PRINTS" id="PR00344">
    <property type="entry name" value="BCTRLSENSOR"/>
</dbReference>
<dbReference type="CDD" id="cd00082">
    <property type="entry name" value="HisKA"/>
    <property type="match status" value="1"/>
</dbReference>
<dbReference type="InterPro" id="IPR000014">
    <property type="entry name" value="PAS"/>
</dbReference>
<dbReference type="AlphaFoldDB" id="A0A2P2BSK2"/>
<dbReference type="InterPro" id="IPR035965">
    <property type="entry name" value="PAS-like_dom_sf"/>
</dbReference>
<dbReference type="InterPro" id="IPR003661">
    <property type="entry name" value="HisK_dim/P_dom"/>
</dbReference>
<dbReference type="SMART" id="SM00388">
    <property type="entry name" value="HisKA"/>
    <property type="match status" value="1"/>
</dbReference>
<evidence type="ECO:0000256" key="4">
    <source>
        <dbReference type="ARBA" id="ARBA00022679"/>
    </source>
</evidence>
<dbReference type="GO" id="GO:0005524">
    <property type="term" value="F:ATP binding"/>
    <property type="evidence" value="ECO:0007669"/>
    <property type="project" value="UniProtKB-KW"/>
</dbReference>
<keyword evidence="8" id="KW-0902">Two-component regulatory system</keyword>
<sequence>MLNKEEYLKMISYIPIPYVYIEMDEINKIKVVDINKRFNELIGDKIIKGNIYSIDNIGYKEAFLEIDRHIEDKIKKIYIKDIKSFYEIEIIKISENRYLIWFKRKIDIDKNIKELMNALGGVIWLKDRDGRYVYTNKEITEGKYTTTENMIGKTDEEIYPEEVAKLFSKGEEYIIKQSKESKYGLFSYDGKFYNGFIKLIKNENKEILGTIGICLEVIENIEYNNQLSAIKMLNLISDNIPDSIFLKDKHGVFRHCNKVFAENRNMTKEDIIGKTEKDINTPHDKIKKYEIEEKNIMKTKSKLISNNSSISDDGRVRYFETVKVPMLDSNKVVSGVLGISRDISHRKEAELEFESLRMEFFANLSHEFKTPLNLIFSSIQLMEAITKRNNHDEEYKKYTNIIRQNSYRLLKMVNNLIDSTRLNAGCLEYNPQNYNIVEFIENICDSVQSYAKEEGIKLIFDTNVEEKIMAFDLEKMDRIILNLLSNAIKYNTENGIIYVKLDIDDKNLNMSIKDSGIGIPKDKLEEVFTLFKQVNNRITKPSEGSGIGLSIVKSLVDLHGGTIKVDSEEKVGSEFKIVIPIRLCEENYVSQNAFKYNKYVENIDIEFSDIYTSVR</sequence>
<dbReference type="InterPro" id="IPR036890">
    <property type="entry name" value="HATPase_C_sf"/>
</dbReference>
<keyword evidence="5" id="KW-0547">Nucleotide-binding</keyword>
<evidence type="ECO:0000259" key="10">
    <source>
        <dbReference type="PROSITE" id="PS50112"/>
    </source>
</evidence>
<dbReference type="EC" id="2.7.13.3" evidence="2"/>
<evidence type="ECO:0000256" key="2">
    <source>
        <dbReference type="ARBA" id="ARBA00012438"/>
    </source>
</evidence>
<reference evidence="12 13" key="1">
    <citation type="submission" date="2014-09" db="EMBL/GenBank/DDBJ databases">
        <authorList>
            <person name="Hornung B.V."/>
        </authorList>
    </citation>
    <scope>NUCLEOTIDE SEQUENCE [LARGE SCALE GENOMIC DNA]</scope>
    <source>
        <strain evidence="12 13">FRIFI</strain>
    </source>
</reference>
<feature type="domain" description="PAC" evidence="11">
    <location>
        <begin position="297"/>
        <end position="355"/>
    </location>
</feature>
<dbReference type="Gene3D" id="3.30.450.20">
    <property type="entry name" value="PAS domain"/>
    <property type="match status" value="2"/>
</dbReference>
<dbReference type="Gene3D" id="3.30.565.10">
    <property type="entry name" value="Histidine kinase-like ATPase, C-terminal domain"/>
    <property type="match status" value="1"/>
</dbReference>
<feature type="domain" description="PAS" evidence="10">
    <location>
        <begin position="108"/>
        <end position="178"/>
    </location>
</feature>
<evidence type="ECO:0000256" key="8">
    <source>
        <dbReference type="ARBA" id="ARBA00023012"/>
    </source>
</evidence>
<dbReference type="PANTHER" id="PTHR43547">
    <property type="entry name" value="TWO-COMPONENT HISTIDINE KINASE"/>
    <property type="match status" value="1"/>
</dbReference>
<dbReference type="InterPro" id="IPR000700">
    <property type="entry name" value="PAS-assoc_C"/>
</dbReference>
<evidence type="ECO:0000259" key="11">
    <source>
        <dbReference type="PROSITE" id="PS50113"/>
    </source>
</evidence>
<evidence type="ECO:0000313" key="13">
    <source>
        <dbReference type="Proteomes" id="UP000245695"/>
    </source>
</evidence>
<dbReference type="PANTHER" id="PTHR43547:SF2">
    <property type="entry name" value="HYBRID SIGNAL TRANSDUCTION HISTIDINE KINASE C"/>
    <property type="match status" value="1"/>
</dbReference>
<dbReference type="PROSITE" id="PS50113">
    <property type="entry name" value="PAC"/>
    <property type="match status" value="1"/>
</dbReference>
<dbReference type="KEGG" id="rhom:FRIFI_1785"/>
<protein>
    <recommendedName>
        <fullName evidence="2">histidine kinase</fullName>
        <ecNumber evidence="2">2.7.13.3</ecNumber>
    </recommendedName>
</protein>
<proteinExistence type="predicted"/>
<dbReference type="InterPro" id="IPR004358">
    <property type="entry name" value="Sig_transdc_His_kin-like_C"/>
</dbReference>
<dbReference type="InterPro" id="IPR005467">
    <property type="entry name" value="His_kinase_dom"/>
</dbReference>
<dbReference type="Proteomes" id="UP000245695">
    <property type="component" value="Chromosome 1"/>
</dbReference>
<evidence type="ECO:0000313" key="12">
    <source>
        <dbReference type="EMBL" id="CEI73316.1"/>
    </source>
</evidence>
<feature type="domain" description="Histidine kinase" evidence="9">
    <location>
        <begin position="363"/>
        <end position="583"/>
    </location>
</feature>
<keyword evidence="7" id="KW-0067">ATP-binding</keyword>
<dbReference type="RefSeq" id="WP_166505651.1">
    <property type="nucleotide sequence ID" value="NZ_LN650648.1"/>
</dbReference>
<dbReference type="NCBIfam" id="TIGR00229">
    <property type="entry name" value="sensory_box"/>
    <property type="match status" value="1"/>
</dbReference>
<dbReference type="InterPro" id="IPR003594">
    <property type="entry name" value="HATPase_dom"/>
</dbReference>
<dbReference type="Pfam" id="PF02518">
    <property type="entry name" value="HATPase_c"/>
    <property type="match status" value="1"/>
</dbReference>
<evidence type="ECO:0000256" key="3">
    <source>
        <dbReference type="ARBA" id="ARBA00022553"/>
    </source>
</evidence>
<keyword evidence="6 12" id="KW-0418">Kinase</keyword>
<keyword evidence="4 12" id="KW-0808">Transferase</keyword>
<dbReference type="FunFam" id="3.30.565.10:FF:000037">
    <property type="entry name" value="Hybrid sensor histidine kinase/response regulator"/>
    <property type="match status" value="1"/>
</dbReference>
<gene>
    <name evidence="12" type="ORF">FRIFI_1785</name>
</gene>
<dbReference type="SUPFAM" id="SSF47384">
    <property type="entry name" value="Homodimeric domain of signal transducing histidine kinase"/>
    <property type="match status" value="1"/>
</dbReference>
<feature type="domain" description="PAS" evidence="10">
    <location>
        <begin position="229"/>
        <end position="300"/>
    </location>
</feature>
<comment type="catalytic activity">
    <reaction evidence="1">
        <text>ATP + protein L-histidine = ADP + protein N-phospho-L-histidine.</text>
        <dbReference type="EC" id="2.7.13.3"/>
    </reaction>
</comment>
<accession>A0A2P2BSK2</accession>
<dbReference type="Gene3D" id="1.10.287.130">
    <property type="match status" value="1"/>
</dbReference>
<evidence type="ECO:0000256" key="6">
    <source>
        <dbReference type="ARBA" id="ARBA00022777"/>
    </source>
</evidence>
<dbReference type="SUPFAM" id="SSF55874">
    <property type="entry name" value="ATPase domain of HSP90 chaperone/DNA topoisomerase II/histidine kinase"/>
    <property type="match status" value="1"/>
</dbReference>
<dbReference type="GO" id="GO:0000155">
    <property type="term" value="F:phosphorelay sensor kinase activity"/>
    <property type="evidence" value="ECO:0007669"/>
    <property type="project" value="InterPro"/>
</dbReference>
<dbReference type="SMART" id="SM00387">
    <property type="entry name" value="HATPase_c"/>
    <property type="match status" value="1"/>
</dbReference>
<dbReference type="Pfam" id="PF00512">
    <property type="entry name" value="HisKA"/>
    <property type="match status" value="1"/>
</dbReference>
<keyword evidence="13" id="KW-1185">Reference proteome</keyword>
<dbReference type="InterPro" id="IPR036097">
    <property type="entry name" value="HisK_dim/P_sf"/>
</dbReference>
<name>A0A2P2BSK2_9FIRM</name>